<comment type="similarity">
    <text evidence="2">Belongs to the YSL (TC 2.A.67.2) family.</text>
</comment>
<dbReference type="InterPro" id="IPR004813">
    <property type="entry name" value="OPT"/>
</dbReference>
<evidence type="ECO:0000256" key="4">
    <source>
        <dbReference type="ARBA" id="ARBA00022692"/>
    </source>
</evidence>
<dbReference type="GO" id="GO:0005886">
    <property type="term" value="C:plasma membrane"/>
    <property type="evidence" value="ECO:0007669"/>
    <property type="project" value="TreeGrafter"/>
</dbReference>
<dbReference type="GO" id="GO:0035673">
    <property type="term" value="F:oligopeptide transmembrane transporter activity"/>
    <property type="evidence" value="ECO:0007669"/>
    <property type="project" value="InterPro"/>
</dbReference>
<dbReference type="PANTHER" id="PTHR31645">
    <property type="entry name" value="OLIGOPEPTIDE TRANSPORTER YGL114W-RELATED"/>
    <property type="match status" value="1"/>
</dbReference>
<dbReference type="PANTHER" id="PTHR31645:SF11">
    <property type="entry name" value="METAL-NICOTIANAMINE TRANSPORTER YSL1"/>
    <property type="match status" value="1"/>
</dbReference>
<name>A0A103XFD2_CYNCS</name>
<keyword evidence="4 7" id="KW-0812">Transmembrane</keyword>
<dbReference type="GO" id="GO:0051980">
    <property type="term" value="F:iron-nicotianamine transmembrane transporter activity"/>
    <property type="evidence" value="ECO:0007669"/>
    <property type="project" value="TreeGrafter"/>
</dbReference>
<dbReference type="GO" id="GO:0010039">
    <property type="term" value="P:response to iron ion"/>
    <property type="evidence" value="ECO:0007669"/>
    <property type="project" value="TreeGrafter"/>
</dbReference>
<evidence type="ECO:0000256" key="2">
    <source>
        <dbReference type="ARBA" id="ARBA00010276"/>
    </source>
</evidence>
<protein>
    <submittedName>
        <fullName evidence="8">Uncharacterized protein</fullName>
    </submittedName>
</protein>
<dbReference type="GO" id="GO:0048316">
    <property type="term" value="P:seed development"/>
    <property type="evidence" value="ECO:0007669"/>
    <property type="project" value="TreeGrafter"/>
</dbReference>
<evidence type="ECO:0000256" key="6">
    <source>
        <dbReference type="ARBA" id="ARBA00023136"/>
    </source>
</evidence>
<keyword evidence="5 7" id="KW-1133">Transmembrane helix</keyword>
<dbReference type="InterPro" id="IPR045035">
    <property type="entry name" value="YSL-like"/>
</dbReference>
<dbReference type="STRING" id="59895.A0A103XFD2"/>
<evidence type="ECO:0000256" key="5">
    <source>
        <dbReference type="ARBA" id="ARBA00022989"/>
    </source>
</evidence>
<keyword evidence="3" id="KW-0813">Transport</keyword>
<accession>A0A103XFD2</accession>
<dbReference type="Gramene" id="KVH89642">
    <property type="protein sequence ID" value="KVH89642"/>
    <property type="gene ID" value="Ccrd_008363"/>
</dbReference>
<keyword evidence="9" id="KW-1185">Reference proteome</keyword>
<comment type="caution">
    <text evidence="8">The sequence shown here is derived from an EMBL/GenBank/DDBJ whole genome shotgun (WGS) entry which is preliminary data.</text>
</comment>
<dbReference type="EMBL" id="LEKV01005190">
    <property type="protein sequence ID" value="KVH89642.1"/>
    <property type="molecule type" value="Genomic_DNA"/>
</dbReference>
<keyword evidence="6 7" id="KW-0472">Membrane</keyword>
<dbReference type="OMA" id="TTHMSIC"/>
<dbReference type="Pfam" id="PF03169">
    <property type="entry name" value="OPT"/>
    <property type="match status" value="1"/>
</dbReference>
<evidence type="ECO:0000256" key="7">
    <source>
        <dbReference type="SAM" id="Phobius"/>
    </source>
</evidence>
<proteinExistence type="inferred from homology"/>
<feature type="non-terminal residue" evidence="8">
    <location>
        <position position="149"/>
    </location>
</feature>
<feature type="transmembrane region" description="Helical" evidence="7">
    <location>
        <begin position="96"/>
        <end position="120"/>
    </location>
</feature>
<gene>
    <name evidence="8" type="ORF">Ccrd_008363</name>
</gene>
<organism evidence="8 9">
    <name type="scientific">Cynara cardunculus var. scolymus</name>
    <name type="common">Globe artichoke</name>
    <name type="synonym">Cynara scolymus</name>
    <dbReference type="NCBI Taxonomy" id="59895"/>
    <lineage>
        <taxon>Eukaryota</taxon>
        <taxon>Viridiplantae</taxon>
        <taxon>Streptophyta</taxon>
        <taxon>Embryophyta</taxon>
        <taxon>Tracheophyta</taxon>
        <taxon>Spermatophyta</taxon>
        <taxon>Magnoliopsida</taxon>
        <taxon>eudicotyledons</taxon>
        <taxon>Gunneridae</taxon>
        <taxon>Pentapetalae</taxon>
        <taxon>asterids</taxon>
        <taxon>campanulids</taxon>
        <taxon>Asterales</taxon>
        <taxon>Asteraceae</taxon>
        <taxon>Carduoideae</taxon>
        <taxon>Cardueae</taxon>
        <taxon>Carduinae</taxon>
        <taxon>Cynara</taxon>
    </lineage>
</organism>
<comment type="subcellular location">
    <subcellularLocation>
        <location evidence="1">Membrane</location>
        <topology evidence="1">Multi-pass membrane protein</topology>
    </subcellularLocation>
</comment>
<dbReference type="AlphaFoldDB" id="A0A103XFD2"/>
<reference evidence="8 9" key="1">
    <citation type="journal article" date="2016" name="Sci. Rep.">
        <title>The genome sequence of the outbreeding globe artichoke constructed de novo incorporating a phase-aware low-pass sequencing strategy of F1 progeny.</title>
        <authorList>
            <person name="Scaglione D."/>
            <person name="Reyes-Chin-Wo S."/>
            <person name="Acquadro A."/>
            <person name="Froenicke L."/>
            <person name="Portis E."/>
            <person name="Beitel C."/>
            <person name="Tirone M."/>
            <person name="Mauro R."/>
            <person name="Lo Monaco A."/>
            <person name="Mauromicale G."/>
            <person name="Faccioli P."/>
            <person name="Cattivelli L."/>
            <person name="Rieseberg L."/>
            <person name="Michelmore R."/>
            <person name="Lanteri S."/>
        </authorList>
    </citation>
    <scope>NUCLEOTIDE SEQUENCE [LARGE SCALE GENOMIC DNA]</scope>
    <source>
        <strain evidence="8">2C</strain>
    </source>
</reference>
<evidence type="ECO:0000313" key="9">
    <source>
        <dbReference type="Proteomes" id="UP000243975"/>
    </source>
</evidence>
<evidence type="ECO:0000256" key="3">
    <source>
        <dbReference type="ARBA" id="ARBA00022448"/>
    </source>
</evidence>
<evidence type="ECO:0000313" key="8">
    <source>
        <dbReference type="EMBL" id="KVH89642.1"/>
    </source>
</evidence>
<sequence>MATTILINGFHSEGDVMAKYVRNIFHKPFCNVVLYTTHMSICRKQIKGFAKFRLVSCGQSFSGFSYGKGECGFAQFPTFRLEAYDNIFYFDFSMTYVGTGMICLHISFSLLFGVVMSWGIMGPLIEKQKREWFPSNVPESSTKNLNGYK</sequence>
<evidence type="ECO:0000256" key="1">
    <source>
        <dbReference type="ARBA" id="ARBA00004141"/>
    </source>
</evidence>
<dbReference type="Proteomes" id="UP000243975">
    <property type="component" value="Unassembled WGS sequence"/>
</dbReference>